<dbReference type="Proteomes" id="UP000246058">
    <property type="component" value="Chromosome"/>
</dbReference>
<gene>
    <name evidence="1" type="ORF">DK427_05135</name>
</gene>
<evidence type="ECO:0000313" key="2">
    <source>
        <dbReference type="Proteomes" id="UP000246058"/>
    </source>
</evidence>
<dbReference type="InterPro" id="IPR026286">
    <property type="entry name" value="MaiA/AMDase"/>
</dbReference>
<sequence>MRLGMLTPSSNTVLEPTTAALLAGAPAGASDVSMHVSRFRVTEIALSEAALGQFDDGDMLRAAELLADAKVDVIAWNGTSAGWLGFERDERLCERITAATGIPACTTVLAYREIFQRTGATRIGLVTPYLPDVQARIRANWAAAGFACPAERHLGRQDNFSFAEVSENTVASLVREVATEGCDAVAIVCTNMRGALAAATLEAELDLPVYDSVAVTLWKCLATTGLDPTRWRDLGRVFALPAENDSQPVRTPI</sequence>
<dbReference type="OrthoDB" id="9816064at2"/>
<evidence type="ECO:0000313" key="1">
    <source>
        <dbReference type="EMBL" id="AWN38857.1"/>
    </source>
</evidence>
<reference evidence="1 2" key="1">
    <citation type="submission" date="2018-05" db="EMBL/GenBank/DDBJ databases">
        <title>Complete Genome Sequence of Methylobacterium sp. 17Sr1-43.</title>
        <authorList>
            <person name="Srinivasan S."/>
        </authorList>
    </citation>
    <scope>NUCLEOTIDE SEQUENCE [LARGE SCALE GENOMIC DNA]</scope>
    <source>
        <strain evidence="1 2">17Sr1-43</strain>
    </source>
</reference>
<dbReference type="Gene3D" id="3.40.50.12500">
    <property type="match status" value="1"/>
</dbReference>
<dbReference type="InterPro" id="IPR053714">
    <property type="entry name" value="Iso_Racemase_Enz_sf"/>
</dbReference>
<proteinExistence type="predicted"/>
<dbReference type="PANTHER" id="PTHR40267">
    <property type="entry name" value="BLR3294 PROTEIN"/>
    <property type="match status" value="1"/>
</dbReference>
<dbReference type="PIRSF" id="PIRSF015736">
    <property type="entry name" value="MI"/>
    <property type="match status" value="1"/>
</dbReference>
<organism evidence="1 2">
    <name type="scientific">Methylobacterium radiodurans</name>
    <dbReference type="NCBI Taxonomy" id="2202828"/>
    <lineage>
        <taxon>Bacteria</taxon>
        <taxon>Pseudomonadati</taxon>
        <taxon>Pseudomonadota</taxon>
        <taxon>Alphaproteobacteria</taxon>
        <taxon>Hyphomicrobiales</taxon>
        <taxon>Methylobacteriaceae</taxon>
        <taxon>Methylobacterium</taxon>
    </lineage>
</organism>
<dbReference type="Pfam" id="PF17645">
    <property type="entry name" value="Amdase"/>
    <property type="match status" value="1"/>
</dbReference>
<dbReference type="KEGG" id="meti:DK427_05135"/>
<dbReference type="EMBL" id="CP029551">
    <property type="protein sequence ID" value="AWN38857.1"/>
    <property type="molecule type" value="Genomic_DNA"/>
</dbReference>
<dbReference type="PANTHER" id="PTHR40267:SF1">
    <property type="entry name" value="BLR3294 PROTEIN"/>
    <property type="match status" value="1"/>
</dbReference>
<accession>A0A2U8VYJ7</accession>
<keyword evidence="2" id="KW-1185">Reference proteome</keyword>
<dbReference type="AlphaFoldDB" id="A0A2U8VYJ7"/>
<protein>
    <submittedName>
        <fullName evidence="1">Asp/Glu/hydantoin racemase</fullName>
    </submittedName>
</protein>
<name>A0A2U8VYJ7_9HYPH</name>